<feature type="compositionally biased region" description="Pro residues" evidence="1">
    <location>
        <begin position="95"/>
        <end position="104"/>
    </location>
</feature>
<feature type="non-terminal residue" evidence="2">
    <location>
        <position position="120"/>
    </location>
</feature>
<protein>
    <submittedName>
        <fullName evidence="2">Uncharacterized protein</fullName>
    </submittedName>
</protein>
<comment type="caution">
    <text evidence="2">The sequence shown here is derived from an EMBL/GenBank/DDBJ whole genome shotgun (WGS) entry which is preliminary data.</text>
</comment>
<feature type="non-terminal residue" evidence="2">
    <location>
        <position position="1"/>
    </location>
</feature>
<gene>
    <name evidence="2" type="ORF">V5O48_019693</name>
</gene>
<evidence type="ECO:0000313" key="2">
    <source>
        <dbReference type="EMBL" id="KAL0562394.1"/>
    </source>
</evidence>
<evidence type="ECO:0000256" key="1">
    <source>
        <dbReference type="SAM" id="MobiDB-lite"/>
    </source>
</evidence>
<accession>A0ABR3EHQ3</accession>
<sequence length="120" mass="13625">DDEQDVRLRYALEEAQDVQIVHDLMPSAFILLGLEIEDQQRHLQLDLKSNNFDTALQQTTVAERRGKLLRQIAKFRAAQRLYMPQVTAMIAQLPDPDPTDPPPSAETAVLYMPSELPSNL</sequence>
<evidence type="ECO:0000313" key="3">
    <source>
        <dbReference type="Proteomes" id="UP001465976"/>
    </source>
</evidence>
<keyword evidence="3" id="KW-1185">Reference proteome</keyword>
<organism evidence="2 3">
    <name type="scientific">Marasmius crinis-equi</name>
    <dbReference type="NCBI Taxonomy" id="585013"/>
    <lineage>
        <taxon>Eukaryota</taxon>
        <taxon>Fungi</taxon>
        <taxon>Dikarya</taxon>
        <taxon>Basidiomycota</taxon>
        <taxon>Agaricomycotina</taxon>
        <taxon>Agaricomycetes</taxon>
        <taxon>Agaricomycetidae</taxon>
        <taxon>Agaricales</taxon>
        <taxon>Marasmiineae</taxon>
        <taxon>Marasmiaceae</taxon>
        <taxon>Marasmius</taxon>
    </lineage>
</organism>
<name>A0ABR3EHQ3_9AGAR</name>
<dbReference type="EMBL" id="JBAHYK010005948">
    <property type="protein sequence ID" value="KAL0562394.1"/>
    <property type="molecule type" value="Genomic_DNA"/>
</dbReference>
<dbReference type="Proteomes" id="UP001465976">
    <property type="component" value="Unassembled WGS sequence"/>
</dbReference>
<proteinExistence type="predicted"/>
<feature type="region of interest" description="Disordered" evidence="1">
    <location>
        <begin position="92"/>
        <end position="120"/>
    </location>
</feature>
<reference evidence="2 3" key="1">
    <citation type="submission" date="2024-02" db="EMBL/GenBank/DDBJ databases">
        <title>A draft genome for the cacao thread blight pathogen Marasmius crinis-equi.</title>
        <authorList>
            <person name="Cohen S.P."/>
            <person name="Baruah I.K."/>
            <person name="Amoako-Attah I."/>
            <person name="Bukari Y."/>
            <person name="Meinhardt L.W."/>
            <person name="Bailey B.A."/>
        </authorList>
    </citation>
    <scope>NUCLEOTIDE SEQUENCE [LARGE SCALE GENOMIC DNA]</scope>
    <source>
        <strain evidence="2 3">GH-76</strain>
    </source>
</reference>